<dbReference type="Proteomes" id="UP000027195">
    <property type="component" value="Unassembled WGS sequence"/>
</dbReference>
<dbReference type="HOGENOM" id="CLU_1677580_0_0_1"/>
<sequence length="157" mass="16982">MATLGGCCFDFMEDGSSVNCPLGYKITSVPLTTDIYPEVIELKSGKRAMGFVHIRPGAETFYVKQDTRYRIDRPGVVSVLFCTPRYSSPARVLSHHALGAIPVGYVQYAFPTPLPSASGNITFPSPSYDNMPTSISSASIQPAALADRVDSVSLHDF</sequence>
<dbReference type="EMBL" id="KL198019">
    <property type="protein sequence ID" value="KDQ19408.1"/>
    <property type="molecule type" value="Genomic_DNA"/>
</dbReference>
<evidence type="ECO:0000313" key="2">
    <source>
        <dbReference type="Proteomes" id="UP000027195"/>
    </source>
</evidence>
<evidence type="ECO:0000313" key="1">
    <source>
        <dbReference type="EMBL" id="KDQ19408.1"/>
    </source>
</evidence>
<proteinExistence type="predicted"/>
<reference evidence="2" key="1">
    <citation type="journal article" date="2014" name="Proc. Natl. Acad. Sci. U.S.A.">
        <title>Extensive sampling of basidiomycete genomes demonstrates inadequacy of the white-rot/brown-rot paradigm for wood decay fungi.</title>
        <authorList>
            <person name="Riley R."/>
            <person name="Salamov A.A."/>
            <person name="Brown D.W."/>
            <person name="Nagy L.G."/>
            <person name="Floudas D."/>
            <person name="Held B.W."/>
            <person name="Levasseur A."/>
            <person name="Lombard V."/>
            <person name="Morin E."/>
            <person name="Otillar R."/>
            <person name="Lindquist E.A."/>
            <person name="Sun H."/>
            <person name="LaButti K.M."/>
            <person name="Schmutz J."/>
            <person name="Jabbour D."/>
            <person name="Luo H."/>
            <person name="Baker S.E."/>
            <person name="Pisabarro A.G."/>
            <person name="Walton J.D."/>
            <person name="Blanchette R.A."/>
            <person name="Henrissat B."/>
            <person name="Martin F."/>
            <person name="Cullen D."/>
            <person name="Hibbett D.S."/>
            <person name="Grigoriev I.V."/>
        </authorList>
    </citation>
    <scope>NUCLEOTIDE SEQUENCE [LARGE SCALE GENOMIC DNA]</scope>
    <source>
        <strain evidence="2">FD-172 SS1</strain>
    </source>
</reference>
<dbReference type="AlphaFoldDB" id="A0A067MUJ5"/>
<dbReference type="InParanoid" id="A0A067MUJ5"/>
<keyword evidence="2" id="KW-1185">Reference proteome</keyword>
<accession>A0A067MUJ5</accession>
<organism evidence="1 2">
    <name type="scientific">Botryobasidium botryosum (strain FD-172 SS1)</name>
    <dbReference type="NCBI Taxonomy" id="930990"/>
    <lineage>
        <taxon>Eukaryota</taxon>
        <taxon>Fungi</taxon>
        <taxon>Dikarya</taxon>
        <taxon>Basidiomycota</taxon>
        <taxon>Agaricomycotina</taxon>
        <taxon>Agaricomycetes</taxon>
        <taxon>Cantharellales</taxon>
        <taxon>Botryobasidiaceae</taxon>
        <taxon>Botryobasidium</taxon>
    </lineage>
</organism>
<protein>
    <submittedName>
        <fullName evidence="1">Uncharacterized protein</fullName>
    </submittedName>
</protein>
<gene>
    <name evidence="1" type="ORF">BOTBODRAFT_62801</name>
</gene>
<name>A0A067MUJ5_BOTB1</name>